<keyword evidence="2" id="KW-0805">Transcription regulation</keyword>
<dbReference type="PANTHER" id="PTHR30419">
    <property type="entry name" value="HTH-TYPE TRANSCRIPTIONAL REGULATOR YBHD"/>
    <property type="match status" value="1"/>
</dbReference>
<organism evidence="6 7">
    <name type="scientific">SAR324 cluster bacterium</name>
    <dbReference type="NCBI Taxonomy" id="2024889"/>
    <lineage>
        <taxon>Bacteria</taxon>
        <taxon>Deltaproteobacteria</taxon>
        <taxon>SAR324 cluster</taxon>
    </lineage>
</organism>
<dbReference type="GO" id="GO:0003700">
    <property type="term" value="F:DNA-binding transcription factor activity"/>
    <property type="evidence" value="ECO:0007669"/>
    <property type="project" value="InterPro"/>
</dbReference>
<dbReference type="Pfam" id="PF00126">
    <property type="entry name" value="HTH_1"/>
    <property type="match status" value="1"/>
</dbReference>
<comment type="caution">
    <text evidence="6">The sequence shown here is derived from an EMBL/GenBank/DDBJ whole genome shotgun (WGS) entry which is preliminary data.</text>
</comment>
<evidence type="ECO:0000313" key="7">
    <source>
        <dbReference type="Proteomes" id="UP000226525"/>
    </source>
</evidence>
<comment type="similarity">
    <text evidence="1">Belongs to the LysR transcriptional regulatory family.</text>
</comment>
<evidence type="ECO:0000256" key="4">
    <source>
        <dbReference type="ARBA" id="ARBA00023163"/>
    </source>
</evidence>
<dbReference type="Gene3D" id="1.10.10.10">
    <property type="entry name" value="Winged helix-like DNA-binding domain superfamily/Winged helix DNA-binding domain"/>
    <property type="match status" value="1"/>
</dbReference>
<dbReference type="SUPFAM" id="SSF46785">
    <property type="entry name" value="Winged helix' DNA-binding domain"/>
    <property type="match status" value="1"/>
</dbReference>
<dbReference type="Pfam" id="PF03466">
    <property type="entry name" value="LysR_substrate"/>
    <property type="match status" value="1"/>
</dbReference>
<reference evidence="7" key="1">
    <citation type="submission" date="2017-09" db="EMBL/GenBank/DDBJ databases">
        <title>The Reconstruction of 2,631 Draft Metagenome-Assembled Genomes from the Global Oceans.</title>
        <authorList>
            <person name="Tully B.J."/>
            <person name="Graham E.D."/>
            <person name="Heidelberg J.F."/>
        </authorList>
    </citation>
    <scope>NUCLEOTIDE SEQUENCE [LARGE SCALE GENOMIC DNA]</scope>
</reference>
<evidence type="ECO:0000256" key="1">
    <source>
        <dbReference type="ARBA" id="ARBA00009437"/>
    </source>
</evidence>
<dbReference type="Proteomes" id="UP000226525">
    <property type="component" value="Unassembled WGS sequence"/>
</dbReference>
<dbReference type="EMBL" id="NZEX01000090">
    <property type="protein sequence ID" value="MAH63345.1"/>
    <property type="molecule type" value="Genomic_DNA"/>
</dbReference>
<dbReference type="PRINTS" id="PR00039">
    <property type="entry name" value="HTHLYSR"/>
</dbReference>
<keyword evidence="4" id="KW-0804">Transcription</keyword>
<name>A0A2D6YJR1_9DELT</name>
<evidence type="ECO:0000313" key="6">
    <source>
        <dbReference type="EMBL" id="MAH63345.1"/>
    </source>
</evidence>
<dbReference type="PANTHER" id="PTHR30419:SF8">
    <property type="entry name" value="NITROGEN ASSIMILATION TRANSCRIPTIONAL ACTIVATOR-RELATED"/>
    <property type="match status" value="1"/>
</dbReference>
<dbReference type="InterPro" id="IPR000847">
    <property type="entry name" value="LysR_HTH_N"/>
</dbReference>
<dbReference type="CDD" id="cd05466">
    <property type="entry name" value="PBP2_LTTR_substrate"/>
    <property type="match status" value="1"/>
</dbReference>
<dbReference type="PROSITE" id="PS50931">
    <property type="entry name" value="HTH_LYSR"/>
    <property type="match status" value="1"/>
</dbReference>
<gene>
    <name evidence="6" type="ORF">CMN54_07870</name>
</gene>
<feature type="domain" description="HTH lysR-type" evidence="5">
    <location>
        <begin position="1"/>
        <end position="58"/>
    </location>
</feature>
<dbReference type="InterPro" id="IPR036390">
    <property type="entry name" value="WH_DNA-bd_sf"/>
</dbReference>
<dbReference type="Gene3D" id="3.40.190.290">
    <property type="match status" value="1"/>
</dbReference>
<evidence type="ECO:0000259" key="5">
    <source>
        <dbReference type="PROSITE" id="PS50931"/>
    </source>
</evidence>
<keyword evidence="3" id="KW-0238">DNA-binding</keyword>
<proteinExistence type="inferred from homology"/>
<dbReference type="GO" id="GO:0005829">
    <property type="term" value="C:cytosol"/>
    <property type="evidence" value="ECO:0007669"/>
    <property type="project" value="TreeGrafter"/>
</dbReference>
<evidence type="ECO:0000256" key="3">
    <source>
        <dbReference type="ARBA" id="ARBA00023125"/>
    </source>
</evidence>
<dbReference type="InterPro" id="IPR005119">
    <property type="entry name" value="LysR_subst-bd"/>
</dbReference>
<dbReference type="InterPro" id="IPR036388">
    <property type="entry name" value="WH-like_DNA-bd_sf"/>
</dbReference>
<dbReference type="FunFam" id="1.10.10.10:FF:000001">
    <property type="entry name" value="LysR family transcriptional regulator"/>
    <property type="match status" value="1"/>
</dbReference>
<dbReference type="SUPFAM" id="SSF53850">
    <property type="entry name" value="Periplasmic binding protein-like II"/>
    <property type="match status" value="1"/>
</dbReference>
<accession>A0A2D6YJR1</accession>
<protein>
    <recommendedName>
        <fullName evidence="5">HTH lysR-type domain-containing protein</fullName>
    </recommendedName>
</protein>
<dbReference type="InterPro" id="IPR050950">
    <property type="entry name" value="HTH-type_LysR_regulators"/>
</dbReference>
<sequence length="303" mass="34831">MLSREIRQFVTVVESKSINSASQRLNVSQPSVSKTLQNLEHELGVQLFERSIHGVNLTPEGEILYEHALKLLEEEGKTLVEIKRLKEIKNRNQITIGAGHAWSTVLLPKILAEYQKNNKHIFINIRYGSVTTLWNELVKDEITLILGAEPNYQKLEKPIRYRGLLPLSQIVYAHKSHPIFKSEKPIEDLTKYQWISWGNETYDNNGVKEFCTRNQIQNPVYALETTSIYLGIQLTMQSEYIIRLPSMMKRTLQSHEIHPIKVEPLISYTTGVLFKESTLSNCSIAHLYENIVSSAEQLKDSDL</sequence>
<dbReference type="GO" id="GO:0003677">
    <property type="term" value="F:DNA binding"/>
    <property type="evidence" value="ECO:0007669"/>
    <property type="project" value="UniProtKB-KW"/>
</dbReference>
<evidence type="ECO:0000256" key="2">
    <source>
        <dbReference type="ARBA" id="ARBA00023015"/>
    </source>
</evidence>
<dbReference type="AlphaFoldDB" id="A0A2D6YJR1"/>